<keyword evidence="2" id="KW-1185">Reference proteome</keyword>
<accession>A0A6L3VGB8</accession>
<organism evidence="1 2">
    <name type="scientific">Actinomadura montaniterrae</name>
    <dbReference type="NCBI Taxonomy" id="1803903"/>
    <lineage>
        <taxon>Bacteria</taxon>
        <taxon>Bacillati</taxon>
        <taxon>Actinomycetota</taxon>
        <taxon>Actinomycetes</taxon>
        <taxon>Streptosporangiales</taxon>
        <taxon>Thermomonosporaceae</taxon>
        <taxon>Actinomadura</taxon>
    </lineage>
</organism>
<dbReference type="Proteomes" id="UP000483004">
    <property type="component" value="Unassembled WGS sequence"/>
</dbReference>
<sequence length="80" mass="8474">MTENVLSAAPPADDPRVIAEVGLMMSRAALPLSASELAELAASYPLQQAGVEALYAVPEARYADPALRFRADARMADWAA</sequence>
<evidence type="ECO:0000313" key="2">
    <source>
        <dbReference type="Proteomes" id="UP000483004"/>
    </source>
</evidence>
<gene>
    <name evidence="1" type="ORF">F9B16_45330</name>
</gene>
<name>A0A6L3VGB8_9ACTN</name>
<dbReference type="RefSeq" id="WP_151546465.1">
    <property type="nucleotide sequence ID" value="NZ_WBMR01000282.1"/>
</dbReference>
<reference evidence="1 2" key="1">
    <citation type="submission" date="2019-09" db="EMBL/GenBank/DDBJ databases">
        <title>Actinomadura physcomitrii sp. nov., a novel actinomycete isolated from moss [Physcomitrium sphaericum (Ludw) Fuernr].</title>
        <authorList>
            <person name="Liu C."/>
            <person name="Zhuang X."/>
        </authorList>
    </citation>
    <scope>NUCLEOTIDE SEQUENCE [LARGE SCALE GENOMIC DNA]</scope>
    <source>
        <strain evidence="1 2">CYP1-1B</strain>
    </source>
</reference>
<dbReference type="OrthoDB" id="4559676at2"/>
<protein>
    <submittedName>
        <fullName evidence="1">Uncharacterized protein</fullName>
    </submittedName>
</protein>
<dbReference type="EMBL" id="WBMR01000282">
    <property type="protein sequence ID" value="KAB2361858.1"/>
    <property type="molecule type" value="Genomic_DNA"/>
</dbReference>
<evidence type="ECO:0000313" key="1">
    <source>
        <dbReference type="EMBL" id="KAB2361858.1"/>
    </source>
</evidence>
<comment type="caution">
    <text evidence="1">The sequence shown here is derived from an EMBL/GenBank/DDBJ whole genome shotgun (WGS) entry which is preliminary data.</text>
</comment>
<proteinExistence type="predicted"/>
<dbReference type="AlphaFoldDB" id="A0A6L3VGB8"/>